<dbReference type="EMBL" id="CCRF01000059">
    <property type="protein sequence ID" value="CEE01712.1"/>
    <property type="molecule type" value="Genomic_DNA"/>
</dbReference>
<name>A0A090IVI9_9BACI</name>
<evidence type="ECO:0000259" key="3">
    <source>
        <dbReference type="Pfam" id="PF22872"/>
    </source>
</evidence>
<dbReference type="AlphaFoldDB" id="A0A090IVI9"/>
<dbReference type="RefSeq" id="WP_051989084.1">
    <property type="nucleotide sequence ID" value="NZ_CCRF01000059.1"/>
</dbReference>
<sequence>MKSKIKWVVGLTLPMLFLAGCTSIENSKNNTQEAPKEVKANQVSLKEYTDEAVRLRSEFNNAIKAFGEVRQDTKMEPKEWQTASREKVKDIRAILNEFRRIAPPNSHKQVGEEITMALDEFDKGMELFEEAIKDGDASKDAKALEHMKTGQDYWNHAYRLLAIDNPIPPADGGDGTINTDDLKELDLNAGIDRDSVLLNVSKDGRELIGKWGFYQEDGSPNVSIVLNKDGSYEGYGNGEYPSKDNALIGTWEWNYIQGVITFHHDSKYVNGKKQEPNRKKMPMELQRYNEEGIQLFDLESMTAYKYEKIEDSEMKN</sequence>
<evidence type="ECO:0000259" key="2">
    <source>
        <dbReference type="Pfam" id="PF13159"/>
    </source>
</evidence>
<keyword evidence="1" id="KW-0732">Signal</keyword>
<gene>
    <name evidence="4" type="ORF">BT1A1_1890</name>
</gene>
<feature type="chain" id="PRO_5039265819" evidence="1">
    <location>
        <begin position="20"/>
        <end position="316"/>
    </location>
</feature>
<protein>
    <submittedName>
        <fullName evidence="4">Uncharacterized protein</fullName>
    </submittedName>
</protein>
<dbReference type="InterPro" id="IPR025057">
    <property type="entry name" value="DUF3994"/>
</dbReference>
<dbReference type="PROSITE" id="PS51257">
    <property type="entry name" value="PROKAR_LIPOPROTEIN"/>
    <property type="match status" value="1"/>
</dbReference>
<evidence type="ECO:0000256" key="1">
    <source>
        <dbReference type="SAM" id="SignalP"/>
    </source>
</evidence>
<dbReference type="Proteomes" id="UP000040576">
    <property type="component" value="Unassembled WGS sequence"/>
</dbReference>
<accession>A0A090IVI9</accession>
<reference evidence="4 5" key="1">
    <citation type="submission" date="2014-07" db="EMBL/GenBank/DDBJ databases">
        <authorList>
            <person name="Wibberg Daniel"/>
        </authorList>
    </citation>
    <scope>NUCLEOTIDE SEQUENCE [LARGE SCALE GENOMIC DNA]</scope>
</reference>
<evidence type="ECO:0000313" key="5">
    <source>
        <dbReference type="Proteomes" id="UP000040576"/>
    </source>
</evidence>
<proteinExistence type="predicted"/>
<feature type="signal peptide" evidence="1">
    <location>
        <begin position="1"/>
        <end position="19"/>
    </location>
</feature>
<dbReference type="InterPro" id="IPR053854">
    <property type="entry name" value="DUF7018"/>
</dbReference>
<dbReference type="Pfam" id="PF22872">
    <property type="entry name" value="DUF7018"/>
    <property type="match status" value="1"/>
</dbReference>
<evidence type="ECO:0000313" key="4">
    <source>
        <dbReference type="EMBL" id="CEE01712.1"/>
    </source>
</evidence>
<feature type="domain" description="DUF3994" evidence="2">
    <location>
        <begin position="172"/>
        <end position="295"/>
    </location>
</feature>
<feature type="domain" description="DUF7018" evidence="3">
    <location>
        <begin position="43"/>
        <end position="158"/>
    </location>
</feature>
<dbReference type="Pfam" id="PF13159">
    <property type="entry name" value="DUF3994"/>
    <property type="match status" value="1"/>
</dbReference>
<keyword evidence="5" id="KW-1185">Reference proteome</keyword>
<organism evidence="4 5">
    <name type="scientific">Caldibacillus thermoamylovorans</name>
    <dbReference type="NCBI Taxonomy" id="35841"/>
    <lineage>
        <taxon>Bacteria</taxon>
        <taxon>Bacillati</taxon>
        <taxon>Bacillota</taxon>
        <taxon>Bacilli</taxon>
        <taxon>Bacillales</taxon>
        <taxon>Bacillaceae</taxon>
        <taxon>Caldibacillus</taxon>
    </lineage>
</organism>